<reference evidence="1" key="1">
    <citation type="journal article" date="2014" name="Front. Microbiol.">
        <title>High frequency of phylogenetically diverse reductive dehalogenase-homologous genes in deep subseafloor sedimentary metagenomes.</title>
        <authorList>
            <person name="Kawai M."/>
            <person name="Futagami T."/>
            <person name="Toyoda A."/>
            <person name="Takaki Y."/>
            <person name="Nishi S."/>
            <person name="Hori S."/>
            <person name="Arai W."/>
            <person name="Tsubouchi T."/>
            <person name="Morono Y."/>
            <person name="Uchiyama I."/>
            <person name="Ito T."/>
            <person name="Fujiyama A."/>
            <person name="Inagaki F."/>
            <person name="Takami H."/>
        </authorList>
    </citation>
    <scope>NUCLEOTIDE SEQUENCE</scope>
    <source>
        <strain evidence="1">Expedition CK06-06</strain>
    </source>
</reference>
<organism evidence="1">
    <name type="scientific">marine sediment metagenome</name>
    <dbReference type="NCBI Taxonomy" id="412755"/>
    <lineage>
        <taxon>unclassified sequences</taxon>
        <taxon>metagenomes</taxon>
        <taxon>ecological metagenomes</taxon>
    </lineage>
</organism>
<proteinExistence type="predicted"/>
<sequence>TELSPAERQAIGLALVVLRTLTPQQEALIDAIMAIKPD</sequence>
<dbReference type="AlphaFoldDB" id="X1QC12"/>
<feature type="non-terminal residue" evidence="1">
    <location>
        <position position="1"/>
    </location>
</feature>
<name>X1QC12_9ZZZZ</name>
<accession>X1QC12</accession>
<protein>
    <submittedName>
        <fullName evidence="1">Uncharacterized protein</fullName>
    </submittedName>
</protein>
<dbReference type="EMBL" id="BARV01045085">
    <property type="protein sequence ID" value="GAI65778.1"/>
    <property type="molecule type" value="Genomic_DNA"/>
</dbReference>
<gene>
    <name evidence="1" type="ORF">S06H3_66286</name>
</gene>
<evidence type="ECO:0000313" key="1">
    <source>
        <dbReference type="EMBL" id="GAI65778.1"/>
    </source>
</evidence>
<comment type="caution">
    <text evidence="1">The sequence shown here is derived from an EMBL/GenBank/DDBJ whole genome shotgun (WGS) entry which is preliminary data.</text>
</comment>